<accession>A0A517MLU6</accession>
<sequence length="125" mass="13841">MRVLVSSSIDRFSASTRESVQDLLTGTLARFTPRIAEVSVLVSDENGPRGGVDKLCRVNVQIPGLGMVTTTGRHEKMMAAVHEAVRRAKKVVVSKLKRAQSLRERQRSKHEWLDTSGMDPEPLTS</sequence>
<protein>
    <recommendedName>
        <fullName evidence="4">Sigma 54 modulation protein / S30EA ribosomal protein</fullName>
    </recommendedName>
</protein>
<dbReference type="EMBL" id="CP036262">
    <property type="protein sequence ID" value="QDS95727.1"/>
    <property type="molecule type" value="Genomic_DNA"/>
</dbReference>
<keyword evidence="3" id="KW-1185">Reference proteome</keyword>
<feature type="region of interest" description="Disordered" evidence="1">
    <location>
        <begin position="96"/>
        <end position="125"/>
    </location>
</feature>
<evidence type="ECO:0000313" key="2">
    <source>
        <dbReference type="EMBL" id="QDS95727.1"/>
    </source>
</evidence>
<evidence type="ECO:0000313" key="3">
    <source>
        <dbReference type="Proteomes" id="UP000320672"/>
    </source>
</evidence>
<dbReference type="RefSeq" id="WP_145353971.1">
    <property type="nucleotide sequence ID" value="NZ_CP036262.1"/>
</dbReference>
<name>A0A517MLU6_9BACT</name>
<dbReference type="KEGG" id="rml:FF011L_45270"/>
<dbReference type="InterPro" id="IPR036567">
    <property type="entry name" value="RHF-like"/>
</dbReference>
<gene>
    <name evidence="2" type="ORF">FF011L_45270</name>
</gene>
<proteinExistence type="predicted"/>
<feature type="compositionally biased region" description="Basic and acidic residues" evidence="1">
    <location>
        <begin position="101"/>
        <end position="113"/>
    </location>
</feature>
<reference evidence="2 3" key="1">
    <citation type="submission" date="2019-02" db="EMBL/GenBank/DDBJ databases">
        <title>Deep-cultivation of Planctomycetes and their phenomic and genomic characterization uncovers novel biology.</title>
        <authorList>
            <person name="Wiegand S."/>
            <person name="Jogler M."/>
            <person name="Boedeker C."/>
            <person name="Pinto D."/>
            <person name="Vollmers J."/>
            <person name="Rivas-Marin E."/>
            <person name="Kohn T."/>
            <person name="Peeters S.H."/>
            <person name="Heuer A."/>
            <person name="Rast P."/>
            <person name="Oberbeckmann S."/>
            <person name="Bunk B."/>
            <person name="Jeske O."/>
            <person name="Meyerdierks A."/>
            <person name="Storesund J.E."/>
            <person name="Kallscheuer N."/>
            <person name="Luecker S."/>
            <person name="Lage O.M."/>
            <person name="Pohl T."/>
            <person name="Merkel B.J."/>
            <person name="Hornburger P."/>
            <person name="Mueller R.-W."/>
            <person name="Bruemmer F."/>
            <person name="Labrenz M."/>
            <person name="Spormann A.M."/>
            <person name="Op den Camp H."/>
            <person name="Overmann J."/>
            <person name="Amann R."/>
            <person name="Jetten M.S.M."/>
            <person name="Mascher T."/>
            <person name="Medema M.H."/>
            <person name="Devos D.P."/>
            <person name="Kaster A.-K."/>
            <person name="Ovreas L."/>
            <person name="Rohde M."/>
            <person name="Galperin M.Y."/>
            <person name="Jogler C."/>
        </authorList>
    </citation>
    <scope>NUCLEOTIDE SEQUENCE [LARGE SCALE GENOMIC DNA]</scope>
    <source>
        <strain evidence="2 3">FF011L</strain>
    </source>
</reference>
<dbReference type="AlphaFoldDB" id="A0A517MLU6"/>
<evidence type="ECO:0008006" key="4">
    <source>
        <dbReference type="Google" id="ProtNLM"/>
    </source>
</evidence>
<dbReference type="OrthoDB" id="121633at2"/>
<organism evidence="2 3">
    <name type="scientific">Roseimaritima multifibrata</name>
    <dbReference type="NCBI Taxonomy" id="1930274"/>
    <lineage>
        <taxon>Bacteria</taxon>
        <taxon>Pseudomonadati</taxon>
        <taxon>Planctomycetota</taxon>
        <taxon>Planctomycetia</taxon>
        <taxon>Pirellulales</taxon>
        <taxon>Pirellulaceae</taxon>
        <taxon>Roseimaritima</taxon>
    </lineage>
</organism>
<evidence type="ECO:0000256" key="1">
    <source>
        <dbReference type="SAM" id="MobiDB-lite"/>
    </source>
</evidence>
<dbReference type="Gene3D" id="3.30.160.100">
    <property type="entry name" value="Ribosome hibernation promotion factor-like"/>
    <property type="match status" value="1"/>
</dbReference>
<dbReference type="Proteomes" id="UP000320672">
    <property type="component" value="Chromosome"/>
</dbReference>
<dbReference type="SUPFAM" id="SSF69754">
    <property type="entry name" value="Ribosome binding protein Y (YfiA homologue)"/>
    <property type="match status" value="1"/>
</dbReference>